<reference evidence="1 2" key="1">
    <citation type="journal article" date="2018" name="Nat. Genet.">
        <title>The Rosa genome provides new insights in the design of modern roses.</title>
        <authorList>
            <person name="Bendahmane M."/>
        </authorList>
    </citation>
    <scope>NUCLEOTIDE SEQUENCE [LARGE SCALE GENOMIC DNA]</scope>
    <source>
        <strain evidence="2">cv. Old Blush</strain>
    </source>
</reference>
<dbReference type="STRING" id="74649.A0A2P6P4T6"/>
<dbReference type="EMBL" id="PDCK01000045">
    <property type="protein sequence ID" value="PRQ16940.1"/>
    <property type="molecule type" value="Genomic_DNA"/>
</dbReference>
<evidence type="ECO:0000313" key="1">
    <source>
        <dbReference type="EMBL" id="PRQ16940.1"/>
    </source>
</evidence>
<sequence>MRNLVFIVCRVLAVVCVVYTILLLCPKCRRELTGHKLRVMLIKIRRVVRKYYYYYSDSKAEERWSNGLPQEILLLILQRLCISDYLGEPSMCFLASCCGDGCCYQELPSSYSICASLLKVQTPPPFTLSSVGQHCCLQKDETWRVNVRIQGCDLENGYLCGTMEALNVPMADTPKLLYLHHRKPSLRIYFLFIVW</sequence>
<name>A0A2P6P4T6_ROSCH</name>
<proteinExistence type="predicted"/>
<accession>A0A2P6P4T6</accession>
<comment type="caution">
    <text evidence="1">The sequence shown here is derived from an EMBL/GenBank/DDBJ whole genome shotgun (WGS) entry which is preliminary data.</text>
</comment>
<dbReference type="Proteomes" id="UP000238479">
    <property type="component" value="Chromosome 7"/>
</dbReference>
<protein>
    <submittedName>
        <fullName evidence="1">Putative vacuolar import/degradation protein Vid24</fullName>
    </submittedName>
</protein>
<dbReference type="AlphaFoldDB" id="A0A2P6P4T6"/>
<gene>
    <name evidence="1" type="ORF">RchiOBHm_Chr7g0189661</name>
</gene>
<evidence type="ECO:0000313" key="2">
    <source>
        <dbReference type="Proteomes" id="UP000238479"/>
    </source>
</evidence>
<keyword evidence="2" id="KW-1185">Reference proteome</keyword>
<organism evidence="1 2">
    <name type="scientific">Rosa chinensis</name>
    <name type="common">China rose</name>
    <dbReference type="NCBI Taxonomy" id="74649"/>
    <lineage>
        <taxon>Eukaryota</taxon>
        <taxon>Viridiplantae</taxon>
        <taxon>Streptophyta</taxon>
        <taxon>Embryophyta</taxon>
        <taxon>Tracheophyta</taxon>
        <taxon>Spermatophyta</taxon>
        <taxon>Magnoliopsida</taxon>
        <taxon>eudicotyledons</taxon>
        <taxon>Gunneridae</taxon>
        <taxon>Pentapetalae</taxon>
        <taxon>rosids</taxon>
        <taxon>fabids</taxon>
        <taxon>Rosales</taxon>
        <taxon>Rosaceae</taxon>
        <taxon>Rosoideae</taxon>
        <taxon>Rosoideae incertae sedis</taxon>
        <taxon>Rosa</taxon>
    </lineage>
</organism>
<dbReference type="Gramene" id="PRQ16940">
    <property type="protein sequence ID" value="PRQ16940"/>
    <property type="gene ID" value="RchiOBHm_Chr7g0189661"/>
</dbReference>